<dbReference type="Pfam" id="PF01381">
    <property type="entry name" value="HTH_3"/>
    <property type="match status" value="1"/>
</dbReference>
<dbReference type="SMART" id="SM00530">
    <property type="entry name" value="HTH_XRE"/>
    <property type="match status" value="1"/>
</dbReference>
<dbReference type="InterPro" id="IPR001647">
    <property type="entry name" value="HTH_TetR"/>
</dbReference>
<evidence type="ECO:0000256" key="5">
    <source>
        <dbReference type="PROSITE-ProRule" id="PRU00335"/>
    </source>
</evidence>
<dbReference type="InterPro" id="IPR010982">
    <property type="entry name" value="Lambda_DNA-bd_dom_sf"/>
</dbReference>
<evidence type="ECO:0000259" key="8">
    <source>
        <dbReference type="PROSITE" id="PS50977"/>
    </source>
</evidence>
<dbReference type="Pfam" id="PF13977">
    <property type="entry name" value="TetR_C_6"/>
    <property type="match status" value="1"/>
</dbReference>
<evidence type="ECO:0000313" key="9">
    <source>
        <dbReference type="EMBL" id="PMB97105.1"/>
    </source>
</evidence>
<dbReference type="AlphaFoldDB" id="A0A2N6PEJ4"/>
<evidence type="ECO:0000313" key="10">
    <source>
        <dbReference type="Proteomes" id="UP000235703"/>
    </source>
</evidence>
<dbReference type="SUPFAM" id="SSF46689">
    <property type="entry name" value="Homeodomain-like"/>
    <property type="match status" value="1"/>
</dbReference>
<dbReference type="GO" id="GO:0003700">
    <property type="term" value="F:DNA-binding transcription factor activity"/>
    <property type="evidence" value="ECO:0007669"/>
    <property type="project" value="TreeGrafter"/>
</dbReference>
<dbReference type="PRINTS" id="PR00455">
    <property type="entry name" value="HTHTETR"/>
</dbReference>
<dbReference type="InterPro" id="IPR036271">
    <property type="entry name" value="Tet_transcr_reg_TetR-rel_C_sf"/>
</dbReference>
<keyword evidence="3 5" id="KW-0238">DNA-binding</keyword>
<dbReference type="Gene3D" id="1.10.357.10">
    <property type="entry name" value="Tetracycline Repressor, domain 2"/>
    <property type="match status" value="1"/>
</dbReference>
<keyword evidence="2" id="KW-0805">Transcription regulation</keyword>
<keyword evidence="1" id="KW-0678">Repressor</keyword>
<dbReference type="GO" id="GO:0000976">
    <property type="term" value="F:transcription cis-regulatory region binding"/>
    <property type="evidence" value="ECO:0007669"/>
    <property type="project" value="TreeGrafter"/>
</dbReference>
<evidence type="ECO:0000256" key="2">
    <source>
        <dbReference type="ARBA" id="ARBA00023015"/>
    </source>
</evidence>
<dbReference type="InterPro" id="IPR009057">
    <property type="entry name" value="Homeodomain-like_sf"/>
</dbReference>
<evidence type="ECO:0000259" key="7">
    <source>
        <dbReference type="PROSITE" id="PS50943"/>
    </source>
</evidence>
<organism evidence="9 10">
    <name type="scientific">Brevibacterium luteolum</name>
    <dbReference type="NCBI Taxonomy" id="199591"/>
    <lineage>
        <taxon>Bacteria</taxon>
        <taxon>Bacillati</taxon>
        <taxon>Actinomycetota</taxon>
        <taxon>Actinomycetes</taxon>
        <taxon>Micrococcales</taxon>
        <taxon>Brevibacteriaceae</taxon>
        <taxon>Brevibacterium</taxon>
    </lineage>
</organism>
<keyword evidence="4" id="KW-0804">Transcription</keyword>
<dbReference type="EMBL" id="PNFZ01000010">
    <property type="protein sequence ID" value="PMB97105.1"/>
    <property type="molecule type" value="Genomic_DNA"/>
</dbReference>
<dbReference type="PANTHER" id="PTHR30055:SF200">
    <property type="entry name" value="HTH-TYPE TRANSCRIPTIONAL REPRESSOR BDCR"/>
    <property type="match status" value="1"/>
</dbReference>
<dbReference type="Gene3D" id="1.10.260.40">
    <property type="entry name" value="lambda repressor-like DNA-binding domains"/>
    <property type="match status" value="1"/>
</dbReference>
<dbReference type="InterPro" id="IPR001387">
    <property type="entry name" value="Cro/C1-type_HTH"/>
</dbReference>
<dbReference type="OrthoDB" id="5119743at2"/>
<feature type="compositionally biased region" description="Low complexity" evidence="6">
    <location>
        <begin position="192"/>
        <end position="207"/>
    </location>
</feature>
<feature type="region of interest" description="Disordered" evidence="6">
    <location>
        <begin position="184"/>
        <end position="238"/>
    </location>
</feature>
<name>A0A2N6PEJ4_9MICO</name>
<dbReference type="PROSITE" id="PS50943">
    <property type="entry name" value="HTH_CROC1"/>
    <property type="match status" value="1"/>
</dbReference>
<dbReference type="Proteomes" id="UP000235703">
    <property type="component" value="Unassembled WGS sequence"/>
</dbReference>
<feature type="DNA-binding region" description="H-T-H motif" evidence="5">
    <location>
        <begin position="260"/>
        <end position="279"/>
    </location>
</feature>
<evidence type="ECO:0000256" key="3">
    <source>
        <dbReference type="ARBA" id="ARBA00023125"/>
    </source>
</evidence>
<feature type="region of interest" description="Disordered" evidence="6">
    <location>
        <begin position="445"/>
        <end position="467"/>
    </location>
</feature>
<evidence type="ECO:0000256" key="4">
    <source>
        <dbReference type="ARBA" id="ARBA00023163"/>
    </source>
</evidence>
<dbReference type="InterPro" id="IPR050109">
    <property type="entry name" value="HTH-type_TetR-like_transc_reg"/>
</dbReference>
<dbReference type="InterPro" id="IPR039538">
    <property type="entry name" value="BetI_C"/>
</dbReference>
<dbReference type="CDD" id="cd00093">
    <property type="entry name" value="HTH_XRE"/>
    <property type="match status" value="1"/>
</dbReference>
<evidence type="ECO:0000256" key="1">
    <source>
        <dbReference type="ARBA" id="ARBA00022491"/>
    </source>
</evidence>
<feature type="domain" description="HTH tetR-type" evidence="8">
    <location>
        <begin position="237"/>
        <end position="297"/>
    </location>
</feature>
<proteinExistence type="predicted"/>
<feature type="domain" description="HTH cro/C1-type" evidence="7">
    <location>
        <begin position="129"/>
        <end position="173"/>
    </location>
</feature>
<gene>
    <name evidence="9" type="ORF">CJ198_13245</name>
</gene>
<comment type="caution">
    <text evidence="9">The sequence shown here is derived from an EMBL/GenBank/DDBJ whole genome shotgun (WGS) entry which is preliminary data.</text>
</comment>
<feature type="compositionally biased region" description="Low complexity" evidence="6">
    <location>
        <begin position="449"/>
        <end position="458"/>
    </location>
</feature>
<keyword evidence="10" id="KW-1185">Reference proteome</keyword>
<protein>
    <recommendedName>
        <fullName evidence="11">TetR family transcriptional regulator</fullName>
    </recommendedName>
</protein>
<dbReference type="SUPFAM" id="SSF47413">
    <property type="entry name" value="lambda repressor-like DNA-binding domains"/>
    <property type="match status" value="1"/>
</dbReference>
<dbReference type="PROSITE" id="PS50977">
    <property type="entry name" value="HTH_TETR_2"/>
    <property type="match status" value="1"/>
</dbReference>
<reference evidence="9 10" key="1">
    <citation type="submission" date="2017-09" db="EMBL/GenBank/DDBJ databases">
        <title>Bacterial strain isolated from the female urinary microbiota.</title>
        <authorList>
            <person name="Thomas-White K."/>
            <person name="Kumar N."/>
            <person name="Forster S."/>
            <person name="Putonti C."/>
            <person name="Lawley T."/>
            <person name="Wolfe A.J."/>
        </authorList>
    </citation>
    <scope>NUCLEOTIDE SEQUENCE [LARGE SCALE GENOMIC DNA]</scope>
    <source>
        <strain evidence="9 10">UMB0680</strain>
    </source>
</reference>
<evidence type="ECO:0008006" key="11">
    <source>
        <dbReference type="Google" id="ProtNLM"/>
    </source>
</evidence>
<dbReference type="SUPFAM" id="SSF48498">
    <property type="entry name" value="Tetracyclin repressor-like, C-terminal domain"/>
    <property type="match status" value="1"/>
</dbReference>
<evidence type="ECO:0000256" key="6">
    <source>
        <dbReference type="SAM" id="MobiDB-lite"/>
    </source>
</evidence>
<accession>A0A2N6PEJ4</accession>
<sequence>MHTRAPSATRRSAMPKPMPRDAPVTIAVFPVKRWLMVPPGRSLEYLLNDCLLTLPARRCASTASRHPVSGRRRVWAVTCVSNRLATGNVAILATSLYGEAMTAATLPASAATASVAARVARVLRDSEFSQVEAARHIGLDKTKLSKSLSGARRFRIEELSAIAELTGVSLDWLSRGVTTSAAGVEPTVASTPGADAPAAQRASAPAASETRAPSPATASGPVDSAAETSRPGGAKAQRMRARIAEAAWQLFSEWGYHRVRMIDIARQAGISAAGLHYYHASKREVFDAALQHSAQRLAAERAALLQARAPAACAPAEHRALLQSLIEMKIPRGFAARITDADAATPLAGDWSIWLQNYAEIAVGAGSRNQAAGLAADWDAILTACLAAGQAGGAFELTDPAEAAGQLTIFLDGLVLRTLAGAVDHPHTLIDRYLTDTILTPGLLESDAHTAPAPSARAARTKGEPAS</sequence>
<dbReference type="PANTHER" id="PTHR30055">
    <property type="entry name" value="HTH-TYPE TRANSCRIPTIONAL REGULATOR RUTR"/>
    <property type="match status" value="1"/>
</dbReference>
<dbReference type="Pfam" id="PF00440">
    <property type="entry name" value="TetR_N"/>
    <property type="match status" value="1"/>
</dbReference>